<organism evidence="1">
    <name type="scientific">marine sediment metagenome</name>
    <dbReference type="NCBI Taxonomy" id="412755"/>
    <lineage>
        <taxon>unclassified sequences</taxon>
        <taxon>metagenomes</taxon>
        <taxon>ecological metagenomes</taxon>
    </lineage>
</organism>
<sequence length="27" mass="2960">MNNIDASTPPSSYGTAEYFTIPVIELE</sequence>
<comment type="caution">
    <text evidence="1">The sequence shown here is derived from an EMBL/GenBank/DDBJ whole genome shotgun (WGS) entry which is preliminary data.</text>
</comment>
<reference evidence="1" key="1">
    <citation type="journal article" date="2015" name="Nature">
        <title>Complex archaea that bridge the gap between prokaryotes and eukaryotes.</title>
        <authorList>
            <person name="Spang A."/>
            <person name="Saw J.H."/>
            <person name="Jorgensen S.L."/>
            <person name="Zaremba-Niedzwiedzka K."/>
            <person name="Martijn J."/>
            <person name="Lind A.E."/>
            <person name="van Eijk R."/>
            <person name="Schleper C."/>
            <person name="Guy L."/>
            <person name="Ettema T.J."/>
        </authorList>
    </citation>
    <scope>NUCLEOTIDE SEQUENCE</scope>
</reference>
<proteinExistence type="predicted"/>
<feature type="non-terminal residue" evidence="1">
    <location>
        <position position="27"/>
    </location>
</feature>
<name>A0A0F8WDY0_9ZZZZ</name>
<dbReference type="EMBL" id="LAZR01065840">
    <property type="protein sequence ID" value="KKK54743.1"/>
    <property type="molecule type" value="Genomic_DNA"/>
</dbReference>
<accession>A0A0F8WDY0</accession>
<evidence type="ECO:0000313" key="1">
    <source>
        <dbReference type="EMBL" id="KKK54743.1"/>
    </source>
</evidence>
<protein>
    <submittedName>
        <fullName evidence="1">Uncharacterized protein</fullName>
    </submittedName>
</protein>
<gene>
    <name evidence="1" type="ORF">LCGC14_3081660</name>
</gene>
<dbReference type="AlphaFoldDB" id="A0A0F8WDY0"/>